<evidence type="ECO:0000256" key="3">
    <source>
        <dbReference type="ARBA" id="ARBA00022692"/>
    </source>
</evidence>
<dbReference type="EMBL" id="CAKKLH010000290">
    <property type="protein sequence ID" value="CAH0108976.1"/>
    <property type="molecule type" value="Genomic_DNA"/>
</dbReference>
<proteinExistence type="inferred from homology"/>
<dbReference type="GO" id="GO:0030552">
    <property type="term" value="F:cAMP binding"/>
    <property type="evidence" value="ECO:0007669"/>
    <property type="project" value="TreeGrafter"/>
</dbReference>
<name>A0A8J2RUV4_9CRUS</name>
<evidence type="ECO:0000256" key="2">
    <source>
        <dbReference type="ARBA" id="ARBA00007146"/>
    </source>
</evidence>
<dbReference type="InterPro" id="IPR014710">
    <property type="entry name" value="RmlC-like_jellyroll"/>
</dbReference>
<sequence length="469" mass="52798">MWPSSGLIYLLVILNVICSSANAERKTKPDSSNSIADDSTSAVIEEDESQKSDVLNNELFLPDDFDNSRGGGNRSAIEEASGDQDVFQLDRLNNNSIADSNATQQGTDWSAVWPYFNTGCLEWLPINHVYFQLANSFLFLSYLAPAGLYGLIYLRLMLAIGSAFFAIWGWLILCAFDTFLWNAFFLLINIVHVIYLLFSIMSPVRFDKQVEEHSQWIMVYKNIFQPLKVSKQQFKKVVNCMKCIKPLKRGEHFAHEKKTRVETLSLLLSGSMLVIENGRTLHVLHPMQFLDSPEWFGVSSDDFFQVSIRACEESRVLLWHRDKLKLILLTDPFLQAVFDHILGRDVMKEKIASPSSGGGSPFRSSNLVNNGSFIENEKSSTLPANTKSSMHEHGLMVVAPEQLSLLDESVQSKKMKNKSGSTSPALNTRKFVGSPASINSPTGTPYFIRRTDLMHCRRFSSSTVDTYIS</sequence>
<comment type="similarity">
    <text evidence="2">Belongs to the popeye family.</text>
</comment>
<keyword evidence="11" id="KW-1185">Reference proteome</keyword>
<dbReference type="PANTHER" id="PTHR12101:SF1">
    <property type="entry name" value="BVES"/>
    <property type="match status" value="1"/>
</dbReference>
<keyword evidence="5 7" id="KW-0472">Membrane</keyword>
<evidence type="ECO:0000313" key="11">
    <source>
        <dbReference type="Proteomes" id="UP000789390"/>
    </source>
</evidence>
<dbReference type="InterPro" id="IPR018490">
    <property type="entry name" value="cNMP-bd_dom_sf"/>
</dbReference>
<dbReference type="PANTHER" id="PTHR12101">
    <property type="entry name" value="POPEYE DOMAIN CONTAINING PROTEIN"/>
    <property type="match status" value="1"/>
</dbReference>
<dbReference type="InterPro" id="IPR055272">
    <property type="entry name" value="POPDC1-3_dom"/>
</dbReference>
<feature type="region of interest" description="Disordered" evidence="6">
    <location>
        <begin position="25"/>
        <end position="51"/>
    </location>
</feature>
<evidence type="ECO:0000256" key="4">
    <source>
        <dbReference type="ARBA" id="ARBA00022989"/>
    </source>
</evidence>
<dbReference type="Proteomes" id="UP000789390">
    <property type="component" value="Unassembled WGS sequence"/>
</dbReference>
<evidence type="ECO:0000259" key="9">
    <source>
        <dbReference type="Pfam" id="PF04831"/>
    </source>
</evidence>
<keyword evidence="3 7" id="KW-0812">Transmembrane</keyword>
<evidence type="ECO:0000256" key="6">
    <source>
        <dbReference type="SAM" id="MobiDB-lite"/>
    </source>
</evidence>
<feature type="signal peptide" evidence="8">
    <location>
        <begin position="1"/>
        <end position="23"/>
    </location>
</feature>
<feature type="domain" description="POPDC1-3" evidence="9">
    <location>
        <begin position="127"/>
        <end position="348"/>
    </location>
</feature>
<keyword evidence="4 7" id="KW-1133">Transmembrane helix</keyword>
<dbReference type="AlphaFoldDB" id="A0A8J2RUV4"/>
<dbReference type="Pfam" id="PF04831">
    <property type="entry name" value="POPDC1-3"/>
    <property type="match status" value="1"/>
</dbReference>
<comment type="caution">
    <text evidence="10">The sequence shown here is derived from an EMBL/GenBank/DDBJ whole genome shotgun (WGS) entry which is preliminary data.</text>
</comment>
<comment type="subcellular location">
    <subcellularLocation>
        <location evidence="1">Membrane</location>
        <topology evidence="1">Multi-pass membrane protein</topology>
    </subcellularLocation>
</comment>
<evidence type="ECO:0000256" key="5">
    <source>
        <dbReference type="ARBA" id="ARBA00023136"/>
    </source>
</evidence>
<dbReference type="Gene3D" id="2.60.120.10">
    <property type="entry name" value="Jelly Rolls"/>
    <property type="match status" value="1"/>
</dbReference>
<dbReference type="GO" id="GO:0051146">
    <property type="term" value="P:striated muscle cell differentiation"/>
    <property type="evidence" value="ECO:0007669"/>
    <property type="project" value="TreeGrafter"/>
</dbReference>
<dbReference type="OrthoDB" id="425611at2759"/>
<evidence type="ECO:0000256" key="1">
    <source>
        <dbReference type="ARBA" id="ARBA00004141"/>
    </source>
</evidence>
<feature type="region of interest" description="Disordered" evidence="6">
    <location>
        <begin position="414"/>
        <end position="434"/>
    </location>
</feature>
<feature type="transmembrane region" description="Helical" evidence="7">
    <location>
        <begin position="179"/>
        <end position="198"/>
    </location>
</feature>
<accession>A0A8J2RUV4</accession>
<keyword evidence="8" id="KW-0732">Signal</keyword>
<dbReference type="FunFam" id="2.60.120.10:FF:000206">
    <property type="entry name" value="Blood vessel epicardial substance"/>
    <property type="match status" value="1"/>
</dbReference>
<evidence type="ECO:0000256" key="8">
    <source>
        <dbReference type="SAM" id="SignalP"/>
    </source>
</evidence>
<evidence type="ECO:0000256" key="7">
    <source>
        <dbReference type="SAM" id="Phobius"/>
    </source>
</evidence>
<feature type="transmembrane region" description="Helical" evidence="7">
    <location>
        <begin position="156"/>
        <end position="173"/>
    </location>
</feature>
<protein>
    <recommendedName>
        <fullName evidence="9">POPDC1-3 domain-containing protein</fullName>
    </recommendedName>
</protein>
<gene>
    <name evidence="10" type="ORF">DGAL_LOCUS12436</name>
</gene>
<evidence type="ECO:0000313" key="10">
    <source>
        <dbReference type="EMBL" id="CAH0108976.1"/>
    </source>
</evidence>
<dbReference type="GO" id="GO:0007507">
    <property type="term" value="P:heart development"/>
    <property type="evidence" value="ECO:0007669"/>
    <property type="project" value="TreeGrafter"/>
</dbReference>
<dbReference type="GO" id="GO:0042391">
    <property type="term" value="P:regulation of membrane potential"/>
    <property type="evidence" value="ECO:0007669"/>
    <property type="project" value="TreeGrafter"/>
</dbReference>
<reference evidence="10" key="1">
    <citation type="submission" date="2021-11" db="EMBL/GenBank/DDBJ databases">
        <authorList>
            <person name="Schell T."/>
        </authorList>
    </citation>
    <scope>NUCLEOTIDE SEQUENCE</scope>
    <source>
        <strain evidence="10">M5</strain>
    </source>
</reference>
<dbReference type="SUPFAM" id="SSF51206">
    <property type="entry name" value="cAMP-binding domain-like"/>
    <property type="match status" value="1"/>
</dbReference>
<feature type="chain" id="PRO_5035176691" description="POPDC1-3 domain-containing protein" evidence="8">
    <location>
        <begin position="24"/>
        <end position="469"/>
    </location>
</feature>
<dbReference type="GO" id="GO:0042383">
    <property type="term" value="C:sarcolemma"/>
    <property type="evidence" value="ECO:0007669"/>
    <property type="project" value="TreeGrafter"/>
</dbReference>
<feature type="compositionally biased region" description="Polar residues" evidence="6">
    <location>
        <begin position="30"/>
        <end position="42"/>
    </location>
</feature>
<organism evidence="10 11">
    <name type="scientific">Daphnia galeata</name>
    <dbReference type="NCBI Taxonomy" id="27404"/>
    <lineage>
        <taxon>Eukaryota</taxon>
        <taxon>Metazoa</taxon>
        <taxon>Ecdysozoa</taxon>
        <taxon>Arthropoda</taxon>
        <taxon>Crustacea</taxon>
        <taxon>Branchiopoda</taxon>
        <taxon>Diplostraca</taxon>
        <taxon>Cladocera</taxon>
        <taxon>Anomopoda</taxon>
        <taxon>Daphniidae</taxon>
        <taxon>Daphnia</taxon>
    </lineage>
</organism>
<dbReference type="InterPro" id="IPR006916">
    <property type="entry name" value="POPDC1-3"/>
</dbReference>